<evidence type="ECO:0000313" key="4">
    <source>
        <dbReference type="Proteomes" id="UP001242368"/>
    </source>
</evidence>
<keyword evidence="4" id="KW-1185">Reference proteome</keyword>
<feature type="chain" id="PRO_5047020834" evidence="1">
    <location>
        <begin position="21"/>
        <end position="381"/>
    </location>
</feature>
<dbReference type="InterPro" id="IPR051218">
    <property type="entry name" value="Sec_MonoDiacylglyc_Lipase"/>
</dbReference>
<keyword evidence="1" id="KW-0732">Signal</keyword>
<dbReference type="Pfam" id="PF01764">
    <property type="entry name" value="Lipase_3"/>
    <property type="match status" value="1"/>
</dbReference>
<dbReference type="Gene3D" id="3.40.50.1820">
    <property type="entry name" value="alpha/beta hydrolase"/>
    <property type="match status" value="1"/>
</dbReference>
<organism evidence="3 4">
    <name type="scientific">Paenimyroides ceti</name>
    <dbReference type="NCBI Taxonomy" id="395087"/>
    <lineage>
        <taxon>Bacteria</taxon>
        <taxon>Pseudomonadati</taxon>
        <taxon>Bacteroidota</taxon>
        <taxon>Flavobacteriia</taxon>
        <taxon>Flavobacteriales</taxon>
        <taxon>Flavobacteriaceae</taxon>
        <taxon>Paenimyroides</taxon>
    </lineage>
</organism>
<dbReference type="EMBL" id="JAUFQU010000001">
    <property type="protein sequence ID" value="MDN3705896.1"/>
    <property type="molecule type" value="Genomic_DNA"/>
</dbReference>
<name>A0ABT8CP03_9FLAO</name>
<evidence type="ECO:0000256" key="1">
    <source>
        <dbReference type="SAM" id="SignalP"/>
    </source>
</evidence>
<protein>
    <submittedName>
        <fullName evidence="3">Lipase family protein</fullName>
        <ecNumber evidence="3">3.1.1.-</ecNumber>
    </submittedName>
</protein>
<comment type="caution">
    <text evidence="3">The sequence shown here is derived from an EMBL/GenBank/DDBJ whole genome shotgun (WGS) entry which is preliminary data.</text>
</comment>
<evidence type="ECO:0000313" key="3">
    <source>
        <dbReference type="EMBL" id="MDN3705896.1"/>
    </source>
</evidence>
<feature type="domain" description="Fungal lipase-type" evidence="2">
    <location>
        <begin position="88"/>
        <end position="243"/>
    </location>
</feature>
<reference evidence="4" key="1">
    <citation type="journal article" date="2019" name="Int. J. Syst. Evol. Microbiol.">
        <title>The Global Catalogue of Microorganisms (GCM) 10K type strain sequencing project: providing services to taxonomists for standard genome sequencing and annotation.</title>
        <authorList>
            <consortium name="The Broad Institute Genomics Platform"/>
            <consortium name="The Broad Institute Genome Sequencing Center for Infectious Disease"/>
            <person name="Wu L."/>
            <person name="Ma J."/>
        </authorList>
    </citation>
    <scope>NUCLEOTIDE SEQUENCE [LARGE SCALE GENOMIC DNA]</scope>
    <source>
        <strain evidence="4">CECT 7184</strain>
    </source>
</reference>
<gene>
    <name evidence="3" type="ORF">QW060_01995</name>
</gene>
<dbReference type="RefSeq" id="WP_290362043.1">
    <property type="nucleotide sequence ID" value="NZ_JAUFQU010000001.1"/>
</dbReference>
<accession>A0ABT8CP03</accession>
<sequence length="381" mass="43827">MKKVYYSFLLVCLCCLNLHAQKSSYRFQSGFDAQECDDLLQLNNAFVDTLSLDKHDYLIPEYEFLHQSESIGLDNMWNLWMRSDDTAVISLRGTTSDSKSVLADFYCAMLPAKGEIVLHKKDTLQYYLATDERAALHAGFLIGFGYLAKDMLPTIDSLYQSGHHNFLVTGHSQGGSLSYYISAWLLHLKRKGIYPLMQVKTYACAPTKVGNMYFAYDYDNITAAKWSFSVVNTADPVPEMPLTTQQLEEDMNAPNPIMNLAKRFDRMPFFQRIFLKKAFNNMEKKATKSSEAYQKYLGKYCGKFIQKELPELKIPNTINTTYFVRPGVPITLLVNPAYYAYFQKVKKTAYYHHGIVPYRFLLREYYSGLSDLEPPQTDPNK</sequence>
<dbReference type="EC" id="3.1.1.-" evidence="3"/>
<dbReference type="CDD" id="cd00519">
    <property type="entry name" value="Lipase_3"/>
    <property type="match status" value="1"/>
</dbReference>
<keyword evidence="3" id="KW-0378">Hydrolase</keyword>
<proteinExistence type="predicted"/>
<dbReference type="SUPFAM" id="SSF53474">
    <property type="entry name" value="alpha/beta-Hydrolases"/>
    <property type="match status" value="1"/>
</dbReference>
<dbReference type="PANTHER" id="PTHR45856:SF11">
    <property type="entry name" value="FUNGAL LIPASE-LIKE DOMAIN-CONTAINING PROTEIN"/>
    <property type="match status" value="1"/>
</dbReference>
<dbReference type="Proteomes" id="UP001242368">
    <property type="component" value="Unassembled WGS sequence"/>
</dbReference>
<dbReference type="PANTHER" id="PTHR45856">
    <property type="entry name" value="ALPHA/BETA-HYDROLASES SUPERFAMILY PROTEIN"/>
    <property type="match status" value="1"/>
</dbReference>
<evidence type="ECO:0000259" key="2">
    <source>
        <dbReference type="Pfam" id="PF01764"/>
    </source>
</evidence>
<dbReference type="InterPro" id="IPR002921">
    <property type="entry name" value="Fungal_lipase-type"/>
</dbReference>
<feature type="signal peptide" evidence="1">
    <location>
        <begin position="1"/>
        <end position="20"/>
    </location>
</feature>
<dbReference type="GO" id="GO:0016787">
    <property type="term" value="F:hydrolase activity"/>
    <property type="evidence" value="ECO:0007669"/>
    <property type="project" value="UniProtKB-KW"/>
</dbReference>
<dbReference type="InterPro" id="IPR029058">
    <property type="entry name" value="AB_hydrolase_fold"/>
</dbReference>